<dbReference type="PANTHER" id="PTHR30027:SF3">
    <property type="entry name" value="16S RRNA (URACIL(1498)-N(3))-METHYLTRANSFERASE"/>
    <property type="match status" value="1"/>
</dbReference>
<reference evidence="13" key="1">
    <citation type="submission" date="2009-10" db="EMBL/GenBank/DDBJ databases">
        <title>Diversity of trophic interactions inside an arsenic-rich microbial ecosystem.</title>
        <authorList>
            <person name="Bertin P.N."/>
            <person name="Heinrich-Salmeron A."/>
            <person name="Pelletier E."/>
            <person name="Goulhen-Chollet F."/>
            <person name="Arsene-Ploetze F."/>
            <person name="Gallien S."/>
            <person name="Calteau A."/>
            <person name="Vallenet D."/>
            <person name="Casiot C."/>
            <person name="Chane-Woon-Ming B."/>
            <person name="Giloteaux L."/>
            <person name="Barakat M."/>
            <person name="Bonnefoy V."/>
            <person name="Bruneel O."/>
            <person name="Chandler M."/>
            <person name="Cleiss J."/>
            <person name="Duran R."/>
            <person name="Elbaz-Poulichet F."/>
            <person name="Fonknechten N."/>
            <person name="Lauga B."/>
            <person name="Mornico D."/>
            <person name="Ortet P."/>
            <person name="Schaeffer C."/>
            <person name="Siguier P."/>
            <person name="Alexander Thil Smith A."/>
            <person name="Van Dorsselaer A."/>
            <person name="Weissenbach J."/>
            <person name="Medigue C."/>
            <person name="Le Paslier D."/>
        </authorList>
    </citation>
    <scope>NUCLEOTIDE SEQUENCE</scope>
</reference>
<dbReference type="InterPro" id="IPR046886">
    <property type="entry name" value="RsmE_MTase_dom"/>
</dbReference>
<comment type="caution">
    <text evidence="13">The sequence shown here is derived from an EMBL/GenBank/DDBJ whole genome shotgun (WGS) entry which is preliminary data.</text>
</comment>
<keyword evidence="8" id="KW-0949">S-adenosyl-L-methionine</keyword>
<dbReference type="Gene3D" id="2.40.240.20">
    <property type="entry name" value="Hypothetical PUA domain-like, domain 1"/>
    <property type="match status" value="1"/>
</dbReference>
<dbReference type="EC" id="2.1.1.193" evidence="3"/>
<feature type="domain" description="Ribosomal RNA small subunit methyltransferase E PUA-like" evidence="12">
    <location>
        <begin position="2"/>
        <end position="38"/>
    </location>
</feature>
<keyword evidence="4" id="KW-0963">Cytoplasm</keyword>
<dbReference type="NCBIfam" id="TIGR00046">
    <property type="entry name" value="RsmE family RNA methyltransferase"/>
    <property type="match status" value="1"/>
</dbReference>
<dbReference type="PANTHER" id="PTHR30027">
    <property type="entry name" value="RIBOSOMAL RNA SMALL SUBUNIT METHYLTRANSFERASE E"/>
    <property type="match status" value="1"/>
</dbReference>
<evidence type="ECO:0000256" key="10">
    <source>
        <dbReference type="ARBA" id="ARBA00047944"/>
    </source>
</evidence>
<dbReference type="InterPro" id="IPR029026">
    <property type="entry name" value="tRNA_m1G_MTases_N"/>
</dbReference>
<evidence type="ECO:0000256" key="2">
    <source>
        <dbReference type="ARBA" id="ARBA00005528"/>
    </source>
</evidence>
<accession>E6QUJ6</accession>
<dbReference type="InterPro" id="IPR029028">
    <property type="entry name" value="Alpha/beta_knot_MTases"/>
</dbReference>
<dbReference type="InterPro" id="IPR015947">
    <property type="entry name" value="PUA-like_sf"/>
</dbReference>
<feature type="domain" description="Ribosomal RNA small subunit methyltransferase E methyltransferase" evidence="11">
    <location>
        <begin position="47"/>
        <end position="208"/>
    </location>
</feature>
<sequence>MRVLRLVAGDGVVVFDGRGCEWPAQIVQMEKQGVTLRVGDAITPQRESSLVVTLIQGISGGERMDFTLQKAVELGVQQIRPVTCARSVVRLTGERAQKRQQHWQQLVISACEQCGRNVVPEVLPIAAFSEGLHNTDMGLRILLDPVAKQTLRELPLPNAGVCLLAGPEGGFDSREMAQAVQAGFVGVRLGPRVLRTETAALAAVSAMQMLWGDF</sequence>
<evidence type="ECO:0000256" key="4">
    <source>
        <dbReference type="ARBA" id="ARBA00022490"/>
    </source>
</evidence>
<gene>
    <name evidence="13" type="ORF">CARN7_1722</name>
</gene>
<dbReference type="GO" id="GO:0070475">
    <property type="term" value="P:rRNA base methylation"/>
    <property type="evidence" value="ECO:0007669"/>
    <property type="project" value="TreeGrafter"/>
</dbReference>
<dbReference type="AlphaFoldDB" id="E6QUJ6"/>
<dbReference type="SUPFAM" id="SSF75217">
    <property type="entry name" value="alpha/beta knot"/>
    <property type="match status" value="1"/>
</dbReference>
<comment type="subcellular location">
    <subcellularLocation>
        <location evidence="1">Cytoplasm</location>
    </subcellularLocation>
</comment>
<dbReference type="Pfam" id="PF20260">
    <property type="entry name" value="PUA_4"/>
    <property type="match status" value="1"/>
</dbReference>
<evidence type="ECO:0000313" key="13">
    <source>
        <dbReference type="EMBL" id="CBI10919.1"/>
    </source>
</evidence>
<evidence type="ECO:0000259" key="11">
    <source>
        <dbReference type="Pfam" id="PF04452"/>
    </source>
</evidence>
<comment type="catalytic activity">
    <reaction evidence="10">
        <text>uridine(1498) in 16S rRNA + S-adenosyl-L-methionine = N(3)-methyluridine(1498) in 16S rRNA + S-adenosyl-L-homocysteine + H(+)</text>
        <dbReference type="Rhea" id="RHEA:42920"/>
        <dbReference type="Rhea" id="RHEA-COMP:10283"/>
        <dbReference type="Rhea" id="RHEA-COMP:10284"/>
        <dbReference type="ChEBI" id="CHEBI:15378"/>
        <dbReference type="ChEBI" id="CHEBI:57856"/>
        <dbReference type="ChEBI" id="CHEBI:59789"/>
        <dbReference type="ChEBI" id="CHEBI:65315"/>
        <dbReference type="ChEBI" id="CHEBI:74502"/>
        <dbReference type="EC" id="2.1.1.193"/>
    </reaction>
</comment>
<dbReference type="InterPro" id="IPR006700">
    <property type="entry name" value="RsmE"/>
</dbReference>
<evidence type="ECO:0000256" key="8">
    <source>
        <dbReference type="ARBA" id="ARBA00022691"/>
    </source>
</evidence>
<dbReference type="PIRSF" id="PIRSF015601">
    <property type="entry name" value="MTase_slr0722"/>
    <property type="match status" value="1"/>
</dbReference>
<keyword evidence="7" id="KW-0808">Transferase</keyword>
<dbReference type="NCBIfam" id="NF008692">
    <property type="entry name" value="PRK11713.1-5"/>
    <property type="match status" value="1"/>
</dbReference>
<evidence type="ECO:0000256" key="6">
    <source>
        <dbReference type="ARBA" id="ARBA00022603"/>
    </source>
</evidence>
<dbReference type="EMBL" id="CABR01000112">
    <property type="protein sequence ID" value="CBI10919.1"/>
    <property type="molecule type" value="Genomic_DNA"/>
</dbReference>
<evidence type="ECO:0000256" key="7">
    <source>
        <dbReference type="ARBA" id="ARBA00022679"/>
    </source>
</evidence>
<name>E6QUJ6_9ZZZZ</name>
<comment type="function">
    <text evidence="9">Specifically methylates the N3 position of the uracil ring of uridine 1498 (m3U1498) in 16S rRNA. Acts on the fully assembled 30S ribosomal subunit.</text>
</comment>
<dbReference type="CDD" id="cd18084">
    <property type="entry name" value="RsmE-like"/>
    <property type="match status" value="1"/>
</dbReference>
<dbReference type="GO" id="GO:0005737">
    <property type="term" value="C:cytoplasm"/>
    <property type="evidence" value="ECO:0007669"/>
    <property type="project" value="UniProtKB-SubCell"/>
</dbReference>
<protein>
    <recommendedName>
        <fullName evidence="3">16S rRNA (uracil(1498)-N(3))-methyltransferase</fullName>
        <ecNumber evidence="3">2.1.1.193</ecNumber>
    </recommendedName>
</protein>
<dbReference type="GO" id="GO:0070042">
    <property type="term" value="F:rRNA (uridine-N3-)-methyltransferase activity"/>
    <property type="evidence" value="ECO:0007669"/>
    <property type="project" value="TreeGrafter"/>
</dbReference>
<evidence type="ECO:0000256" key="9">
    <source>
        <dbReference type="ARBA" id="ARBA00025699"/>
    </source>
</evidence>
<organism evidence="13">
    <name type="scientific">mine drainage metagenome</name>
    <dbReference type="NCBI Taxonomy" id="410659"/>
    <lineage>
        <taxon>unclassified sequences</taxon>
        <taxon>metagenomes</taxon>
        <taxon>ecological metagenomes</taxon>
    </lineage>
</organism>
<keyword evidence="6" id="KW-0489">Methyltransferase</keyword>
<evidence type="ECO:0000259" key="12">
    <source>
        <dbReference type="Pfam" id="PF20260"/>
    </source>
</evidence>
<evidence type="ECO:0000256" key="1">
    <source>
        <dbReference type="ARBA" id="ARBA00004496"/>
    </source>
</evidence>
<evidence type="ECO:0000256" key="5">
    <source>
        <dbReference type="ARBA" id="ARBA00022552"/>
    </source>
</evidence>
<evidence type="ECO:0000256" key="3">
    <source>
        <dbReference type="ARBA" id="ARBA00012328"/>
    </source>
</evidence>
<keyword evidence="5" id="KW-0698">rRNA processing</keyword>
<proteinExistence type="inferred from homology"/>
<dbReference type="Pfam" id="PF04452">
    <property type="entry name" value="Methyltrans_RNA"/>
    <property type="match status" value="1"/>
</dbReference>
<comment type="similarity">
    <text evidence="2">Belongs to the RNA methyltransferase RsmE family.</text>
</comment>
<dbReference type="SUPFAM" id="SSF88697">
    <property type="entry name" value="PUA domain-like"/>
    <property type="match status" value="1"/>
</dbReference>
<dbReference type="Gene3D" id="3.40.1280.10">
    <property type="match status" value="1"/>
</dbReference>
<dbReference type="InterPro" id="IPR046887">
    <property type="entry name" value="RsmE_PUA-like"/>
</dbReference>